<evidence type="ECO:0000259" key="1">
    <source>
        <dbReference type="Pfam" id="PF09937"/>
    </source>
</evidence>
<organism evidence="2 3">
    <name type="scientific">Tahibacter harae</name>
    <dbReference type="NCBI Taxonomy" id="2963937"/>
    <lineage>
        <taxon>Bacteria</taxon>
        <taxon>Pseudomonadati</taxon>
        <taxon>Pseudomonadota</taxon>
        <taxon>Gammaproteobacteria</taxon>
        <taxon>Lysobacterales</taxon>
        <taxon>Rhodanobacteraceae</taxon>
        <taxon>Tahibacter</taxon>
    </lineage>
</organism>
<keyword evidence="3" id="KW-1185">Reference proteome</keyword>
<evidence type="ECO:0000313" key="3">
    <source>
        <dbReference type="Proteomes" id="UP001165498"/>
    </source>
</evidence>
<comment type="caution">
    <text evidence="2">The sequence shown here is derived from an EMBL/GenBank/DDBJ whole genome shotgun (WGS) entry which is preliminary data.</text>
</comment>
<dbReference type="Pfam" id="PF09937">
    <property type="entry name" value="DUF2169"/>
    <property type="match status" value="1"/>
</dbReference>
<protein>
    <submittedName>
        <fullName evidence="2">DUF2169 domain-containing protein</fullName>
    </submittedName>
</protein>
<feature type="domain" description="DUF2169" evidence="1">
    <location>
        <begin position="44"/>
        <end position="328"/>
    </location>
</feature>
<accession>A0ABT1QW66</accession>
<dbReference type="InterPro" id="IPR018683">
    <property type="entry name" value="DUF2169"/>
</dbReference>
<reference evidence="2" key="1">
    <citation type="submission" date="2022-07" db="EMBL/GenBank/DDBJ databases">
        <title>Tahibacter sp., a new gammaproteobacterium isolated from the silt sample collected at pig farm.</title>
        <authorList>
            <person name="Chen H."/>
        </authorList>
    </citation>
    <scope>NUCLEOTIDE SEQUENCE</scope>
    <source>
        <strain evidence="2">P2K</strain>
    </source>
</reference>
<proteinExistence type="predicted"/>
<dbReference type="RefSeq" id="WP_255915721.1">
    <property type="nucleotide sequence ID" value="NZ_JANFQO010000018.1"/>
</dbReference>
<dbReference type="EMBL" id="JANFQO010000018">
    <property type="protein sequence ID" value="MCQ4166531.1"/>
    <property type="molecule type" value="Genomic_DNA"/>
</dbReference>
<dbReference type="Proteomes" id="UP001165498">
    <property type="component" value="Unassembled WGS sequence"/>
</dbReference>
<gene>
    <name evidence="2" type="ORF">NM961_17580</name>
</gene>
<evidence type="ECO:0000313" key="2">
    <source>
        <dbReference type="EMBL" id="MCQ4166531.1"/>
    </source>
</evidence>
<name>A0ABT1QW66_9GAMM</name>
<sequence>MAELINHSAFPALLFDALDQDDAGYSILAAHVSYDLLIRPEDGVATLQFSAEQKPLCFGDEHYADPVRTGVKVESDLSTYKPRLDVVFNGSAHAPGDQPTPAFGVAVRVYDRASSLLVCGPRWWKRSVLGWSLSEPAPIARLDLRYEYASGGLYEIDGDHVAAPTNTVGMGWYPPEYLRQFKGEQLPAPQIEAPEHRLRGISDLVPAAGFGFIGRGWRGRLEFGGTADAAWQEQRHPLLPRDFRMEYWNGAPPALQFPHPRPLSSVPIAAQNLVAARDVPGQGVYFEVPVETIFALVGLQSGIGLTRDLILDTIRVEMDERKVYCTYRLALAEELEITEVQLRYIAAHDRDHQRALAARMNPDPAVREFVPLPPSLMTQPAGQARHG</sequence>